<protein>
    <submittedName>
        <fullName evidence="6">LLM class flavin-dependent oxidoreductase</fullName>
    </submittedName>
</protein>
<comment type="caution">
    <text evidence="6">The sequence shown here is derived from an EMBL/GenBank/DDBJ whole genome shotgun (WGS) entry which is preliminary data.</text>
</comment>
<dbReference type="InterPro" id="IPR036661">
    <property type="entry name" value="Luciferase-like_sf"/>
</dbReference>
<evidence type="ECO:0000256" key="2">
    <source>
        <dbReference type="ARBA" id="ARBA00022643"/>
    </source>
</evidence>
<dbReference type="Gene3D" id="3.20.20.30">
    <property type="entry name" value="Luciferase-like domain"/>
    <property type="match status" value="1"/>
</dbReference>
<evidence type="ECO:0000259" key="5">
    <source>
        <dbReference type="Pfam" id="PF00296"/>
    </source>
</evidence>
<dbReference type="Proteomes" id="UP001501676">
    <property type="component" value="Unassembled WGS sequence"/>
</dbReference>
<keyword evidence="4" id="KW-0503">Monooxygenase</keyword>
<dbReference type="InterPro" id="IPR011251">
    <property type="entry name" value="Luciferase-like_dom"/>
</dbReference>
<name>A0ABP6TA89_9ACTN</name>
<organism evidence="6 7">
    <name type="scientific">Cryptosporangium minutisporangium</name>
    <dbReference type="NCBI Taxonomy" id="113569"/>
    <lineage>
        <taxon>Bacteria</taxon>
        <taxon>Bacillati</taxon>
        <taxon>Actinomycetota</taxon>
        <taxon>Actinomycetes</taxon>
        <taxon>Cryptosporangiales</taxon>
        <taxon>Cryptosporangiaceae</taxon>
        <taxon>Cryptosporangium</taxon>
    </lineage>
</organism>
<dbReference type="PANTHER" id="PTHR42847">
    <property type="entry name" value="ALKANESULFONATE MONOOXYGENASE"/>
    <property type="match status" value="1"/>
</dbReference>
<accession>A0ABP6TA89</accession>
<keyword evidence="3" id="KW-0560">Oxidoreductase</keyword>
<keyword evidence="7" id="KW-1185">Reference proteome</keyword>
<evidence type="ECO:0000313" key="7">
    <source>
        <dbReference type="Proteomes" id="UP001501676"/>
    </source>
</evidence>
<evidence type="ECO:0000256" key="3">
    <source>
        <dbReference type="ARBA" id="ARBA00023002"/>
    </source>
</evidence>
<dbReference type="EMBL" id="BAAAYN010000049">
    <property type="protein sequence ID" value="GAA3395640.1"/>
    <property type="molecule type" value="Genomic_DNA"/>
</dbReference>
<gene>
    <name evidence="6" type="ORF">GCM10020369_69460</name>
</gene>
<sequence length="283" mass="31027">MDMRYGICLPNLGEFAEPRQVGELARRTEQAGWDGFFVWDHVVFAFGPQDVADPWVLLTVAATTTERIKLGPLVTAVARRRPGTLARQTTTLDRLSGGRLVFGAGLGFTLEAEFGTWGEPIEPRTVAQRLDEGLTVLTGLWSGKTVDFHGEHLTAAEVVFQPTPVQQPRPPVWIGCNWPNRRPLERAARWEGVAPMIIDPTDGSWAPTPAAVTDVVTTIGEHRGTLDGFDVVVTGRTPDEQPAARDLVEPIAEAGATWWLEGFRPVPGERETALRRIDAGPPR</sequence>
<dbReference type="SUPFAM" id="SSF51679">
    <property type="entry name" value="Bacterial luciferase-like"/>
    <property type="match status" value="1"/>
</dbReference>
<reference evidence="7" key="1">
    <citation type="journal article" date="2019" name="Int. J. Syst. Evol. Microbiol.">
        <title>The Global Catalogue of Microorganisms (GCM) 10K type strain sequencing project: providing services to taxonomists for standard genome sequencing and annotation.</title>
        <authorList>
            <consortium name="The Broad Institute Genomics Platform"/>
            <consortium name="The Broad Institute Genome Sequencing Center for Infectious Disease"/>
            <person name="Wu L."/>
            <person name="Ma J."/>
        </authorList>
    </citation>
    <scope>NUCLEOTIDE SEQUENCE [LARGE SCALE GENOMIC DNA]</scope>
    <source>
        <strain evidence="7">JCM 9458</strain>
    </source>
</reference>
<dbReference type="InterPro" id="IPR050172">
    <property type="entry name" value="SsuD_RutA_monooxygenase"/>
</dbReference>
<dbReference type="Pfam" id="PF00296">
    <property type="entry name" value="Bac_luciferase"/>
    <property type="match status" value="1"/>
</dbReference>
<keyword evidence="1" id="KW-0285">Flavoprotein</keyword>
<proteinExistence type="predicted"/>
<keyword evidence="2" id="KW-0288">FMN</keyword>
<feature type="domain" description="Luciferase-like" evidence="5">
    <location>
        <begin position="16"/>
        <end position="178"/>
    </location>
</feature>
<evidence type="ECO:0000256" key="1">
    <source>
        <dbReference type="ARBA" id="ARBA00022630"/>
    </source>
</evidence>
<evidence type="ECO:0000313" key="6">
    <source>
        <dbReference type="EMBL" id="GAA3395640.1"/>
    </source>
</evidence>
<dbReference type="PANTHER" id="PTHR42847:SF4">
    <property type="entry name" value="ALKANESULFONATE MONOOXYGENASE-RELATED"/>
    <property type="match status" value="1"/>
</dbReference>
<evidence type="ECO:0000256" key="4">
    <source>
        <dbReference type="ARBA" id="ARBA00023033"/>
    </source>
</evidence>